<evidence type="ECO:0000313" key="2">
    <source>
        <dbReference type="EMBL" id="NVD45657.1"/>
    </source>
</evidence>
<feature type="domain" description="DAGKc" evidence="1">
    <location>
        <begin position="5"/>
        <end position="108"/>
    </location>
</feature>
<dbReference type="AlphaFoldDB" id="A0A850H584"/>
<keyword evidence="3" id="KW-1185">Reference proteome</keyword>
<proteinExistence type="predicted"/>
<dbReference type="Gene3D" id="2.60.200.40">
    <property type="match status" value="1"/>
</dbReference>
<evidence type="ECO:0000313" key="3">
    <source>
        <dbReference type="Proteomes" id="UP000561438"/>
    </source>
</evidence>
<evidence type="ECO:0000259" key="1">
    <source>
        <dbReference type="Pfam" id="PF00781"/>
    </source>
</evidence>
<dbReference type="EMBL" id="JABWGV010000004">
    <property type="protein sequence ID" value="NVD45657.1"/>
    <property type="molecule type" value="Genomic_DNA"/>
</dbReference>
<dbReference type="Proteomes" id="UP000561438">
    <property type="component" value="Unassembled WGS sequence"/>
</dbReference>
<organism evidence="2 3">
    <name type="scientific">Qipengyuania atrilutea</name>
    <dbReference type="NCBI Taxonomy" id="2744473"/>
    <lineage>
        <taxon>Bacteria</taxon>
        <taxon>Pseudomonadati</taxon>
        <taxon>Pseudomonadota</taxon>
        <taxon>Alphaproteobacteria</taxon>
        <taxon>Sphingomonadales</taxon>
        <taxon>Erythrobacteraceae</taxon>
        <taxon>Qipengyuania</taxon>
    </lineage>
</organism>
<name>A0A850H584_9SPHN</name>
<sequence>MKLDLVYNPVSGGFRQERMERLAEAFERGGANVTAVPTSRDGIVFSTGAELICVHGGDGALRDTVNALGPRVAEVPLCIAPSGTINLVARELGYSAQPSKLAAMVLAGWEKGRENWLVSPVYRFNDTPIVSCGSVGPDSHAVAGVSAALKARIGRYAYIAALMKNFVNWPRQDIAIEGELAAGTPFACEAEAFIISHGALYAGPFRLSAEAGLARDSVELITLRRSTRLGTLALSSAAVMRLPIGKLGLAEIRTVRRAKITGGPAPVQIDGDNLETLPGSITPSGFAVTYCL</sequence>
<dbReference type="GO" id="GO:0016301">
    <property type="term" value="F:kinase activity"/>
    <property type="evidence" value="ECO:0007669"/>
    <property type="project" value="InterPro"/>
</dbReference>
<dbReference type="Gene3D" id="3.40.50.10330">
    <property type="entry name" value="Probable inorganic polyphosphate/atp-NAD kinase, domain 1"/>
    <property type="match status" value="1"/>
</dbReference>
<comment type="caution">
    <text evidence="2">The sequence shown here is derived from an EMBL/GenBank/DDBJ whole genome shotgun (WGS) entry which is preliminary data.</text>
</comment>
<dbReference type="InterPro" id="IPR016064">
    <property type="entry name" value="NAD/diacylglycerol_kinase_sf"/>
</dbReference>
<reference evidence="2 3" key="1">
    <citation type="submission" date="2020-06" db="EMBL/GenBank/DDBJ databases">
        <title>Altererythrobacter sp. HHU K3-1.</title>
        <authorList>
            <person name="Zhang D."/>
            <person name="Xue H."/>
        </authorList>
    </citation>
    <scope>NUCLEOTIDE SEQUENCE [LARGE SCALE GENOMIC DNA]</scope>
    <source>
        <strain evidence="2 3">HHU K3-1</strain>
    </source>
</reference>
<protein>
    <recommendedName>
        <fullName evidence="1">DAGKc domain-containing protein</fullName>
    </recommendedName>
</protein>
<dbReference type="InterPro" id="IPR001206">
    <property type="entry name" value="Diacylglycerol_kinase_cat_dom"/>
</dbReference>
<dbReference type="RefSeq" id="WP_176267962.1">
    <property type="nucleotide sequence ID" value="NZ_JABWGV010000004.1"/>
</dbReference>
<dbReference type="SUPFAM" id="SSF111331">
    <property type="entry name" value="NAD kinase/diacylglycerol kinase-like"/>
    <property type="match status" value="1"/>
</dbReference>
<accession>A0A850H584</accession>
<dbReference type="Pfam" id="PF00781">
    <property type="entry name" value="DAGK_cat"/>
    <property type="match status" value="1"/>
</dbReference>
<gene>
    <name evidence="2" type="ORF">HUV48_11625</name>
</gene>
<dbReference type="InterPro" id="IPR017438">
    <property type="entry name" value="ATP-NAD_kinase_N"/>
</dbReference>